<name>A0A5C4TEW0_9BACL</name>
<dbReference type="Gene3D" id="3.60.10.10">
    <property type="entry name" value="Endonuclease/exonuclease/phosphatase"/>
    <property type="match status" value="1"/>
</dbReference>
<dbReference type="PANTHER" id="PTHR14859:SF15">
    <property type="entry name" value="ENDONUCLEASE_EXONUCLEASE_PHOSPHATASE DOMAIN-CONTAINING PROTEIN"/>
    <property type="match status" value="1"/>
</dbReference>
<dbReference type="OrthoDB" id="155529at2"/>
<feature type="domain" description="Endonuclease/exonuclease/phosphatase" evidence="1">
    <location>
        <begin position="8"/>
        <end position="230"/>
    </location>
</feature>
<dbReference type="InterPro" id="IPR051916">
    <property type="entry name" value="GPI-anchor_lipid_remodeler"/>
</dbReference>
<dbReference type="InterPro" id="IPR036691">
    <property type="entry name" value="Endo/exonu/phosph_ase_sf"/>
</dbReference>
<dbReference type="GO" id="GO:0016020">
    <property type="term" value="C:membrane"/>
    <property type="evidence" value="ECO:0007669"/>
    <property type="project" value="GOC"/>
</dbReference>
<dbReference type="AlphaFoldDB" id="A0A5C4TEW0"/>
<dbReference type="SUPFAM" id="SSF56219">
    <property type="entry name" value="DNase I-like"/>
    <property type="match status" value="1"/>
</dbReference>
<sequence>MKSTFKLMSYNIQFGTDCNGNPNLPTTIKTIADADPDIVALQEVDRHWAKRSGFADQLQALADALGMQAVYGANLDLEPPEPGAPRRQYGTAVLSKYPIGAGRNYPLCSLGYEQRGLLETEIDLGGTRLNMYCIHMGLTSDQRIVQAEEARTIIGRRSGPVVLAGDFNSDPGSAELHLLLSGGMSDCFDGITDNLTFPSNDPKRRIDYLLYNSRLAQGPAAVIESTASDHRPIVCEFRIRDDRQA</sequence>
<dbReference type="Proteomes" id="UP000307943">
    <property type="component" value="Unassembled WGS sequence"/>
</dbReference>
<protein>
    <submittedName>
        <fullName evidence="2">Endonuclease</fullName>
    </submittedName>
</protein>
<evidence type="ECO:0000313" key="2">
    <source>
        <dbReference type="EMBL" id="TNJ67196.1"/>
    </source>
</evidence>
<keyword evidence="2" id="KW-0255">Endonuclease</keyword>
<dbReference type="PANTHER" id="PTHR14859">
    <property type="entry name" value="CALCOFLUOR WHITE HYPERSENSITIVE PROTEIN PRECURSOR"/>
    <property type="match status" value="1"/>
</dbReference>
<evidence type="ECO:0000313" key="3">
    <source>
        <dbReference type="Proteomes" id="UP000307943"/>
    </source>
</evidence>
<gene>
    <name evidence="2" type="ORF">FE784_06530</name>
</gene>
<dbReference type="InterPro" id="IPR005135">
    <property type="entry name" value="Endo/exonuclease/phosphatase"/>
</dbReference>
<organism evidence="2 3">
    <name type="scientific">Paenibacillus hemerocallicola</name>
    <dbReference type="NCBI Taxonomy" id="1172614"/>
    <lineage>
        <taxon>Bacteria</taxon>
        <taxon>Bacillati</taxon>
        <taxon>Bacillota</taxon>
        <taxon>Bacilli</taxon>
        <taxon>Bacillales</taxon>
        <taxon>Paenibacillaceae</taxon>
        <taxon>Paenibacillus</taxon>
    </lineage>
</organism>
<evidence type="ECO:0000259" key="1">
    <source>
        <dbReference type="Pfam" id="PF03372"/>
    </source>
</evidence>
<dbReference type="Pfam" id="PF03372">
    <property type="entry name" value="Exo_endo_phos"/>
    <property type="match status" value="1"/>
</dbReference>
<keyword evidence="2" id="KW-0378">Hydrolase</keyword>
<comment type="caution">
    <text evidence="2">The sequence shown here is derived from an EMBL/GenBank/DDBJ whole genome shotgun (WGS) entry which is preliminary data.</text>
</comment>
<dbReference type="RefSeq" id="WP_139601331.1">
    <property type="nucleotide sequence ID" value="NZ_VDCQ01000006.1"/>
</dbReference>
<keyword evidence="3" id="KW-1185">Reference proteome</keyword>
<dbReference type="GO" id="GO:0006506">
    <property type="term" value="P:GPI anchor biosynthetic process"/>
    <property type="evidence" value="ECO:0007669"/>
    <property type="project" value="TreeGrafter"/>
</dbReference>
<proteinExistence type="predicted"/>
<reference evidence="2 3" key="1">
    <citation type="submission" date="2019-05" db="EMBL/GenBank/DDBJ databases">
        <title>We sequenced the genome of Paenibacillus hemerocallicola KCTC 33185 for further insight into its adaptation and study the phylogeny of Paenibacillus.</title>
        <authorList>
            <person name="Narsing Rao M.P."/>
        </authorList>
    </citation>
    <scope>NUCLEOTIDE SEQUENCE [LARGE SCALE GENOMIC DNA]</scope>
    <source>
        <strain evidence="2 3">KCTC 33185</strain>
    </source>
</reference>
<dbReference type="EMBL" id="VDCQ01000006">
    <property type="protein sequence ID" value="TNJ67196.1"/>
    <property type="molecule type" value="Genomic_DNA"/>
</dbReference>
<dbReference type="GO" id="GO:0004519">
    <property type="term" value="F:endonuclease activity"/>
    <property type="evidence" value="ECO:0007669"/>
    <property type="project" value="UniProtKB-KW"/>
</dbReference>
<accession>A0A5C4TEW0</accession>
<keyword evidence="2" id="KW-0540">Nuclease</keyword>